<dbReference type="GO" id="GO:0006633">
    <property type="term" value="P:fatty acid biosynthetic process"/>
    <property type="evidence" value="ECO:0007669"/>
    <property type="project" value="UniProtKB-KW"/>
</dbReference>
<dbReference type="InterPro" id="IPR001095">
    <property type="entry name" value="Acetyl_CoA_COase_a_su"/>
</dbReference>
<comment type="subcellular location">
    <subcellularLocation>
        <location evidence="10">Cytoplasm</location>
    </subcellularLocation>
</comment>
<accession>A0A2U3K2J4</accession>
<dbReference type="SUPFAM" id="SSF52096">
    <property type="entry name" value="ClpP/crotonase"/>
    <property type="match status" value="1"/>
</dbReference>
<gene>
    <name evidence="10 13" type="primary">accA</name>
    <name evidence="13" type="ORF">SBA1_120114</name>
</gene>
<dbReference type="EC" id="2.1.3.15" evidence="10"/>
<protein>
    <recommendedName>
        <fullName evidence="10">Acetyl-coenzyme A carboxylase carboxyl transferase subunit alpha</fullName>
        <shortName evidence="10">ACCase subunit alpha</shortName>
        <shortName evidence="10">Acetyl-CoA carboxylase carboxyltransferase subunit alpha</shortName>
        <ecNumber evidence="10">2.1.3.15</ecNumber>
    </recommendedName>
</protein>
<evidence type="ECO:0000256" key="3">
    <source>
        <dbReference type="ARBA" id="ARBA00022679"/>
    </source>
</evidence>
<dbReference type="HAMAP" id="MF_00823">
    <property type="entry name" value="AcetylCoA_CT_alpha"/>
    <property type="match status" value="1"/>
</dbReference>
<evidence type="ECO:0000313" key="13">
    <source>
        <dbReference type="EMBL" id="SPF33760.1"/>
    </source>
</evidence>
<evidence type="ECO:0000256" key="2">
    <source>
        <dbReference type="ARBA" id="ARBA00022516"/>
    </source>
</evidence>
<evidence type="ECO:0000256" key="4">
    <source>
        <dbReference type="ARBA" id="ARBA00022741"/>
    </source>
</evidence>
<name>A0A2U3K2J4_9BACT</name>
<comment type="catalytic activity">
    <reaction evidence="9 10">
        <text>N(6)-carboxybiotinyl-L-lysyl-[protein] + acetyl-CoA = N(6)-biotinyl-L-lysyl-[protein] + malonyl-CoA</text>
        <dbReference type="Rhea" id="RHEA:54728"/>
        <dbReference type="Rhea" id="RHEA-COMP:10505"/>
        <dbReference type="Rhea" id="RHEA-COMP:10506"/>
        <dbReference type="ChEBI" id="CHEBI:57288"/>
        <dbReference type="ChEBI" id="CHEBI:57384"/>
        <dbReference type="ChEBI" id="CHEBI:83144"/>
        <dbReference type="ChEBI" id="CHEBI:83145"/>
        <dbReference type="EC" id="2.1.3.15"/>
    </reaction>
</comment>
<keyword evidence="8 10" id="KW-0275">Fatty acid biosynthesis</keyword>
<comment type="similarity">
    <text evidence="10">Belongs to the AccA family.</text>
</comment>
<evidence type="ECO:0000256" key="10">
    <source>
        <dbReference type="HAMAP-Rule" id="MF_00823"/>
    </source>
</evidence>
<dbReference type="PRINTS" id="PR01069">
    <property type="entry name" value="ACCCTRFRASEA"/>
</dbReference>
<evidence type="ECO:0000259" key="12">
    <source>
        <dbReference type="PROSITE" id="PS50989"/>
    </source>
</evidence>
<feature type="domain" description="CoA carboxyltransferase C-terminal" evidence="12">
    <location>
        <begin position="36"/>
        <end position="290"/>
    </location>
</feature>
<dbReference type="Proteomes" id="UP000238701">
    <property type="component" value="Unassembled WGS sequence"/>
</dbReference>
<dbReference type="NCBIfam" id="NF004344">
    <property type="entry name" value="PRK05724.1"/>
    <property type="match status" value="1"/>
</dbReference>
<evidence type="ECO:0000256" key="9">
    <source>
        <dbReference type="ARBA" id="ARBA00049152"/>
    </source>
</evidence>
<dbReference type="AlphaFoldDB" id="A0A2U3K2J4"/>
<dbReference type="UniPathway" id="UPA00655">
    <property type="reaction ID" value="UER00711"/>
</dbReference>
<dbReference type="Pfam" id="PF03255">
    <property type="entry name" value="ACCA"/>
    <property type="match status" value="1"/>
</dbReference>
<evidence type="ECO:0000256" key="7">
    <source>
        <dbReference type="ARBA" id="ARBA00023098"/>
    </source>
</evidence>
<keyword evidence="6 10" id="KW-0067">ATP-binding</keyword>
<dbReference type="InterPro" id="IPR029045">
    <property type="entry name" value="ClpP/crotonase-like_dom_sf"/>
</dbReference>
<dbReference type="EMBL" id="OMOD01000024">
    <property type="protein sequence ID" value="SPF33760.1"/>
    <property type="molecule type" value="Genomic_DNA"/>
</dbReference>
<evidence type="ECO:0000256" key="11">
    <source>
        <dbReference type="SAM" id="MobiDB-lite"/>
    </source>
</evidence>
<comment type="function">
    <text evidence="10">Component of the acetyl coenzyme A carboxylase (ACC) complex. First, biotin carboxylase catalyzes the carboxylation of biotin on its carrier protein (BCCP) and then the CO(2) group is transferred by the carboxyltransferase to acetyl-CoA to form malonyl-CoA.</text>
</comment>
<organism evidence="13 14">
    <name type="scientific">Candidatus Sulfotelmatobacter kueseliae</name>
    <dbReference type="NCBI Taxonomy" id="2042962"/>
    <lineage>
        <taxon>Bacteria</taxon>
        <taxon>Pseudomonadati</taxon>
        <taxon>Acidobacteriota</taxon>
        <taxon>Terriglobia</taxon>
        <taxon>Terriglobales</taxon>
        <taxon>Candidatus Korobacteraceae</taxon>
        <taxon>Candidatus Sulfotelmatobacter</taxon>
    </lineage>
</organism>
<keyword evidence="10" id="KW-0963">Cytoplasm</keyword>
<sequence length="318" mass="35539">MAATEKAQQELEQIERQLAAMESGGTDDDTRRQIAKLQERIETLRQEISAPHTAWQKTELARHPQRPQTLDYIERIFTDFSEIHGDRGFGDDAAIVCGMARFHGEEVLLVGTQKGRDMKQRVFRNFGTPHPEGYRKAIRVMQVAEKFRRPIFTLIDTDGAYPGIHAEERGQAEAIAYNLREMARLEVPIIATVIGVGGSGGALAIAVADRVLMMENSIYSVISPEGCAAIMWRDASKKELAAEAMRITATDLRELGCIDDIVPEPEGGAHRDHEAAANLLDVSLQRHFAELKTIPPSDLVVSRYNKFRHMVQFFKTAS</sequence>
<keyword evidence="13" id="KW-0436">Ligase</keyword>
<evidence type="ECO:0000256" key="6">
    <source>
        <dbReference type="ARBA" id="ARBA00022840"/>
    </source>
</evidence>
<evidence type="ECO:0000256" key="5">
    <source>
        <dbReference type="ARBA" id="ARBA00022832"/>
    </source>
</evidence>
<dbReference type="NCBIfam" id="NF041504">
    <property type="entry name" value="AccA_sub"/>
    <property type="match status" value="1"/>
</dbReference>
<keyword evidence="4 10" id="KW-0547">Nucleotide-binding</keyword>
<keyword evidence="5 10" id="KW-0276">Fatty acid metabolism</keyword>
<dbReference type="NCBIfam" id="TIGR00513">
    <property type="entry name" value="accA"/>
    <property type="match status" value="1"/>
</dbReference>
<dbReference type="GO" id="GO:2001295">
    <property type="term" value="P:malonyl-CoA biosynthetic process"/>
    <property type="evidence" value="ECO:0007669"/>
    <property type="project" value="UniProtKB-UniRule"/>
</dbReference>
<dbReference type="GO" id="GO:0003989">
    <property type="term" value="F:acetyl-CoA carboxylase activity"/>
    <property type="evidence" value="ECO:0007669"/>
    <property type="project" value="InterPro"/>
</dbReference>
<evidence type="ECO:0000313" key="14">
    <source>
        <dbReference type="Proteomes" id="UP000238701"/>
    </source>
</evidence>
<proteinExistence type="inferred from homology"/>
<dbReference type="OrthoDB" id="9808023at2"/>
<evidence type="ECO:0000256" key="1">
    <source>
        <dbReference type="ARBA" id="ARBA00004956"/>
    </source>
</evidence>
<dbReference type="PANTHER" id="PTHR42853">
    <property type="entry name" value="ACETYL-COENZYME A CARBOXYLASE CARBOXYL TRANSFERASE SUBUNIT ALPHA"/>
    <property type="match status" value="1"/>
</dbReference>
<dbReference type="Gene3D" id="3.90.226.10">
    <property type="entry name" value="2-enoyl-CoA Hydratase, Chain A, domain 1"/>
    <property type="match status" value="1"/>
</dbReference>
<dbReference type="GO" id="GO:0016743">
    <property type="term" value="F:carboxyl- or carbamoyltransferase activity"/>
    <property type="evidence" value="ECO:0007669"/>
    <property type="project" value="UniProtKB-UniRule"/>
</dbReference>
<keyword evidence="2 10" id="KW-0444">Lipid biosynthesis</keyword>
<dbReference type="GO" id="GO:0005524">
    <property type="term" value="F:ATP binding"/>
    <property type="evidence" value="ECO:0007669"/>
    <property type="project" value="UniProtKB-KW"/>
</dbReference>
<dbReference type="PANTHER" id="PTHR42853:SF3">
    <property type="entry name" value="ACETYL-COENZYME A CARBOXYLASE CARBOXYL TRANSFERASE SUBUNIT ALPHA, CHLOROPLASTIC"/>
    <property type="match status" value="1"/>
</dbReference>
<evidence type="ECO:0000256" key="8">
    <source>
        <dbReference type="ARBA" id="ARBA00023160"/>
    </source>
</evidence>
<comment type="subunit">
    <text evidence="10">Acetyl-CoA carboxylase is a heterohexamer composed of biotin carboxyl carrier protein (AccB), biotin carboxylase (AccC) and two subunits each of ACCase subunit alpha (AccA) and ACCase subunit beta (AccD).</text>
</comment>
<dbReference type="PROSITE" id="PS50989">
    <property type="entry name" value="COA_CT_CTER"/>
    <property type="match status" value="1"/>
</dbReference>
<feature type="region of interest" description="Disordered" evidence="11">
    <location>
        <begin position="1"/>
        <end position="30"/>
    </location>
</feature>
<keyword evidence="3 10" id="KW-0808">Transferase</keyword>
<dbReference type="InterPro" id="IPR011763">
    <property type="entry name" value="COA_CT_C"/>
</dbReference>
<dbReference type="GO" id="GO:0009317">
    <property type="term" value="C:acetyl-CoA carboxylase complex"/>
    <property type="evidence" value="ECO:0007669"/>
    <property type="project" value="InterPro"/>
</dbReference>
<reference evidence="14" key="1">
    <citation type="submission" date="2018-02" db="EMBL/GenBank/DDBJ databases">
        <authorList>
            <person name="Hausmann B."/>
        </authorList>
    </citation>
    <scope>NUCLEOTIDE SEQUENCE [LARGE SCALE GENOMIC DNA]</scope>
    <source>
        <strain evidence="14">Peat soil MAG SbA1</strain>
    </source>
</reference>
<keyword evidence="7 10" id="KW-0443">Lipid metabolism</keyword>
<comment type="pathway">
    <text evidence="1 10">Lipid metabolism; malonyl-CoA biosynthesis; malonyl-CoA from acetyl-CoA: step 1/1.</text>
</comment>